<dbReference type="EMBL" id="BCMJ01000004">
    <property type="protein sequence ID" value="GAX08057.1"/>
    <property type="molecule type" value="Genomic_DNA"/>
</dbReference>
<gene>
    <name evidence="4" type="primary">nemA_4</name>
    <name evidence="4" type="ORF">IWT5_01208</name>
</gene>
<dbReference type="SUPFAM" id="SSF51395">
    <property type="entry name" value="FMN-linked oxidoreductases"/>
    <property type="match status" value="1"/>
</dbReference>
<dbReference type="InterPro" id="IPR051799">
    <property type="entry name" value="NADH_flavin_oxidoreductase"/>
</dbReference>
<sequence>MSDNNDKLTTPLVFKHSATIKTRTAMSPMVINEAEENGDIGEDALNFYSMRSKVAGLIITGASYVSEGGKAYDLQIGADRDENLPGLKKLANALKKDGNKAILQLHHGGREAVTAQKLNGHSYAPSKMNFPWLDYTPEELTDAQIRQIIADFGAATTRAIEAGFDGVEIHGANHYLLQQFFSAYSNHRTDHWGGSLEKRMNFPLAVTKAVVDAAKDAVKDGFIIGYRVSPEEIHGENIGYTIKDSLQLIDKIADYDIDYIHTSLVRSYDEKPQGGSESIGQLVKKTVGDRVKTIVVANVFGKDTAEKALDYGDIVAIGRQALIEPEFAGKILAGKSDEIHTTITKDRVDKLGLKNHLIKWFTTPGSPLPPLPGQENL</sequence>
<dbReference type="InterPro" id="IPR013785">
    <property type="entry name" value="Aldolase_TIM"/>
</dbReference>
<proteinExistence type="predicted"/>
<evidence type="ECO:0000259" key="3">
    <source>
        <dbReference type="Pfam" id="PF00724"/>
    </source>
</evidence>
<name>A0A1Z5J214_9LACO</name>
<dbReference type="AlphaFoldDB" id="A0A1Z5J214"/>
<keyword evidence="5" id="KW-1185">Reference proteome</keyword>
<feature type="domain" description="NADH:flavin oxidoreductase/NADH oxidase N-terminal" evidence="3">
    <location>
        <begin position="8"/>
        <end position="337"/>
    </location>
</feature>
<dbReference type="GO" id="GO:0010181">
    <property type="term" value="F:FMN binding"/>
    <property type="evidence" value="ECO:0007669"/>
    <property type="project" value="InterPro"/>
</dbReference>
<dbReference type="GO" id="GO:0016491">
    <property type="term" value="F:oxidoreductase activity"/>
    <property type="evidence" value="ECO:0007669"/>
    <property type="project" value="UniProtKB-KW"/>
</dbReference>
<dbReference type="Pfam" id="PF00724">
    <property type="entry name" value="Oxidored_FMN"/>
    <property type="match status" value="1"/>
</dbReference>
<dbReference type="CDD" id="cd04735">
    <property type="entry name" value="OYE_like_4_FMN"/>
    <property type="match status" value="1"/>
</dbReference>
<evidence type="ECO:0000256" key="1">
    <source>
        <dbReference type="ARBA" id="ARBA00022630"/>
    </source>
</evidence>
<comment type="caution">
    <text evidence="4">The sequence shown here is derived from an EMBL/GenBank/DDBJ whole genome shotgun (WGS) entry which is preliminary data.</text>
</comment>
<evidence type="ECO:0000313" key="4">
    <source>
        <dbReference type="EMBL" id="GAX08057.1"/>
    </source>
</evidence>
<dbReference type="RefSeq" id="WP_098824478.1">
    <property type="nucleotide sequence ID" value="NZ_BCMJ01000004.1"/>
</dbReference>
<dbReference type="Proteomes" id="UP000223370">
    <property type="component" value="Unassembled WGS sequence"/>
</dbReference>
<dbReference type="PANTHER" id="PTHR43656">
    <property type="entry name" value="BINDING OXIDOREDUCTASE, PUTATIVE (AFU_ORTHOLOGUE AFUA_2G08260)-RELATED"/>
    <property type="match status" value="1"/>
</dbReference>
<dbReference type="PANTHER" id="PTHR43656:SF2">
    <property type="entry name" value="BINDING OXIDOREDUCTASE, PUTATIVE (AFU_ORTHOLOGUE AFUA_2G08260)-RELATED"/>
    <property type="match status" value="1"/>
</dbReference>
<keyword evidence="1" id="KW-0285">Flavoprotein</keyword>
<dbReference type="InterPro" id="IPR001155">
    <property type="entry name" value="OxRdtase_FMN_N"/>
</dbReference>
<reference evidence="4 5" key="1">
    <citation type="submission" date="2015-11" db="EMBL/GenBank/DDBJ databases">
        <title>Draft genome sequences of new species of the genus Lactobacillus isolated from orchardgrass silage.</title>
        <authorList>
            <person name="Tohno M."/>
            <person name="Tanizawa Y."/>
            <person name="Arita M."/>
        </authorList>
    </citation>
    <scope>NUCLEOTIDE SEQUENCE [LARGE SCALE GENOMIC DNA]</scope>
    <source>
        <strain evidence="4 5">IWT5</strain>
    </source>
</reference>
<dbReference type="Gene3D" id="3.20.20.70">
    <property type="entry name" value="Aldolase class I"/>
    <property type="match status" value="1"/>
</dbReference>
<evidence type="ECO:0000313" key="5">
    <source>
        <dbReference type="Proteomes" id="UP000223370"/>
    </source>
</evidence>
<accession>A0A1Z5J214</accession>
<evidence type="ECO:0000256" key="2">
    <source>
        <dbReference type="ARBA" id="ARBA00023002"/>
    </source>
</evidence>
<organism evidence="4 5">
    <name type="scientific">Secundilactobacillus silagincola</name>
    <dbReference type="NCBI Taxonomy" id="1714681"/>
    <lineage>
        <taxon>Bacteria</taxon>
        <taxon>Bacillati</taxon>
        <taxon>Bacillota</taxon>
        <taxon>Bacilli</taxon>
        <taxon>Lactobacillales</taxon>
        <taxon>Lactobacillaceae</taxon>
        <taxon>Secundilactobacillus</taxon>
    </lineage>
</organism>
<dbReference type="OrthoDB" id="9772736at2"/>
<protein>
    <submittedName>
        <fullName evidence="4">NADH-dependent flavin oxidoreductase</fullName>
    </submittedName>
</protein>
<keyword evidence="2" id="KW-0560">Oxidoreductase</keyword>